<dbReference type="InterPro" id="IPR029063">
    <property type="entry name" value="SAM-dependent_MTases_sf"/>
</dbReference>
<dbReference type="Pfam" id="PF04072">
    <property type="entry name" value="LCM"/>
    <property type="match status" value="1"/>
</dbReference>
<sequence length="133" mass="14665">MWACTHEGRQAELHRRGRGGASGGYTRAHRFADAARGIPFFEVDHPSTSDWKQQTMRGLPQLSAEVHYVTMDFTTDSLLESLPAAGAALDRVTLFLWEGVTPYLTEPAVNETLNAIREFAPGSSVVHARRPVS</sequence>
<accession>A0ABV7YJJ2</accession>
<reference evidence="4" key="1">
    <citation type="journal article" date="2019" name="Int. J. Syst. Evol. Microbiol.">
        <title>The Global Catalogue of Microorganisms (GCM) 10K type strain sequencing project: providing services to taxonomists for standard genome sequencing and annotation.</title>
        <authorList>
            <consortium name="The Broad Institute Genomics Platform"/>
            <consortium name="The Broad Institute Genome Sequencing Center for Infectious Disease"/>
            <person name="Wu L."/>
            <person name="Ma J."/>
        </authorList>
    </citation>
    <scope>NUCLEOTIDE SEQUENCE [LARGE SCALE GENOMIC DNA]</scope>
    <source>
        <strain evidence="4">CGMCC 4.7241</strain>
    </source>
</reference>
<dbReference type="GO" id="GO:0032259">
    <property type="term" value="P:methylation"/>
    <property type="evidence" value="ECO:0007669"/>
    <property type="project" value="UniProtKB-KW"/>
</dbReference>
<organism evidence="3 4">
    <name type="scientific">Tenggerimyces flavus</name>
    <dbReference type="NCBI Taxonomy" id="1708749"/>
    <lineage>
        <taxon>Bacteria</taxon>
        <taxon>Bacillati</taxon>
        <taxon>Actinomycetota</taxon>
        <taxon>Actinomycetes</taxon>
        <taxon>Propionibacteriales</taxon>
        <taxon>Nocardioidaceae</taxon>
        <taxon>Tenggerimyces</taxon>
    </lineage>
</organism>
<evidence type="ECO:0000256" key="2">
    <source>
        <dbReference type="ARBA" id="ARBA00022679"/>
    </source>
</evidence>
<evidence type="ECO:0000313" key="3">
    <source>
        <dbReference type="EMBL" id="MFC3764504.1"/>
    </source>
</evidence>
<dbReference type="RefSeq" id="WP_205123254.1">
    <property type="nucleotide sequence ID" value="NZ_JAFBCM010000001.1"/>
</dbReference>
<dbReference type="Gene3D" id="3.40.50.150">
    <property type="entry name" value="Vaccinia Virus protein VP39"/>
    <property type="match status" value="1"/>
</dbReference>
<protein>
    <submittedName>
        <fullName evidence="3">Class I SAM-dependent methyltransferase</fullName>
    </submittedName>
</protein>
<evidence type="ECO:0000313" key="4">
    <source>
        <dbReference type="Proteomes" id="UP001595699"/>
    </source>
</evidence>
<dbReference type="InterPro" id="IPR007213">
    <property type="entry name" value="Ppm1/Ppm2/Tcmp"/>
</dbReference>
<keyword evidence="2" id="KW-0808">Transferase</keyword>
<dbReference type="GO" id="GO:0008168">
    <property type="term" value="F:methyltransferase activity"/>
    <property type="evidence" value="ECO:0007669"/>
    <property type="project" value="UniProtKB-KW"/>
</dbReference>
<dbReference type="PANTHER" id="PTHR43619:SF2">
    <property type="entry name" value="S-ADENOSYL-L-METHIONINE-DEPENDENT METHYLTRANSFERASES SUPERFAMILY PROTEIN"/>
    <property type="match status" value="1"/>
</dbReference>
<dbReference type="PANTHER" id="PTHR43619">
    <property type="entry name" value="S-ADENOSYL-L-METHIONINE-DEPENDENT METHYLTRANSFERASE YKTD-RELATED"/>
    <property type="match status" value="1"/>
</dbReference>
<dbReference type="SUPFAM" id="SSF53335">
    <property type="entry name" value="S-adenosyl-L-methionine-dependent methyltransferases"/>
    <property type="match status" value="1"/>
</dbReference>
<proteinExistence type="predicted"/>
<keyword evidence="1 3" id="KW-0489">Methyltransferase</keyword>
<gene>
    <name evidence="3" type="ORF">ACFOUW_26950</name>
</gene>
<comment type="caution">
    <text evidence="3">The sequence shown here is derived from an EMBL/GenBank/DDBJ whole genome shotgun (WGS) entry which is preliminary data.</text>
</comment>
<keyword evidence="4" id="KW-1185">Reference proteome</keyword>
<dbReference type="Proteomes" id="UP001595699">
    <property type="component" value="Unassembled WGS sequence"/>
</dbReference>
<name>A0ABV7YJJ2_9ACTN</name>
<dbReference type="EMBL" id="JBHRZH010000027">
    <property type="protein sequence ID" value="MFC3764504.1"/>
    <property type="molecule type" value="Genomic_DNA"/>
</dbReference>
<evidence type="ECO:0000256" key="1">
    <source>
        <dbReference type="ARBA" id="ARBA00022603"/>
    </source>
</evidence>